<accession>A0AAW7ALX2</accession>
<protein>
    <submittedName>
        <fullName evidence="2">Uncharacterized protein</fullName>
    </submittedName>
</protein>
<reference evidence="2" key="2">
    <citation type="submission" date="2023-03" db="EMBL/GenBank/DDBJ databases">
        <authorList>
            <person name="Vazquez L."/>
            <person name="Rodriguez J."/>
            <person name="Mayo B."/>
            <person name="Florez A.B."/>
        </authorList>
    </citation>
    <scope>NUCLEOTIDE SEQUENCE</scope>
    <source>
        <strain evidence="2">5A3I</strain>
    </source>
</reference>
<evidence type="ECO:0000313" key="2">
    <source>
        <dbReference type="EMBL" id="MDK9867073.1"/>
    </source>
</evidence>
<gene>
    <name evidence="2" type="ORF">P1A27_14170</name>
</gene>
<keyword evidence="1" id="KW-0812">Transmembrane</keyword>
<dbReference type="Proteomes" id="UP001174037">
    <property type="component" value="Unassembled WGS sequence"/>
</dbReference>
<evidence type="ECO:0000256" key="1">
    <source>
        <dbReference type="SAM" id="Phobius"/>
    </source>
</evidence>
<keyword evidence="1" id="KW-0472">Membrane</keyword>
<reference evidence="2" key="1">
    <citation type="journal article" date="2023" name="Int. J. Mol. Sci.">
        <title>Antibiotic Resistance/Susceptibility Profiles of Staphylococcus equorum Strains from Cheese, and Genome Analysis for Antibiotic Resistance Genes.</title>
        <authorList>
            <person name="Vazquez L."/>
            <person name="Srednik M.E."/>
            <person name="Rodriguez J."/>
            <person name="Florez A.B."/>
            <person name="Mayo B."/>
        </authorList>
    </citation>
    <scope>NUCLEOTIDE SEQUENCE</scope>
    <source>
        <strain evidence="2">5A3I</strain>
    </source>
</reference>
<dbReference type="RefSeq" id="WP_065339186.1">
    <property type="nucleotide sequence ID" value="NZ_CP013715.1"/>
</dbReference>
<proteinExistence type="predicted"/>
<feature type="transmembrane region" description="Helical" evidence="1">
    <location>
        <begin position="6"/>
        <end position="24"/>
    </location>
</feature>
<evidence type="ECO:0000313" key="3">
    <source>
        <dbReference type="Proteomes" id="UP001174037"/>
    </source>
</evidence>
<name>A0AAW7ALX2_9STAP</name>
<dbReference type="AlphaFoldDB" id="A0AAW7ALX2"/>
<dbReference type="EMBL" id="JARGCK010000021">
    <property type="protein sequence ID" value="MDK9867073.1"/>
    <property type="molecule type" value="Genomic_DNA"/>
</dbReference>
<comment type="caution">
    <text evidence="2">The sequence shown here is derived from an EMBL/GenBank/DDBJ whole genome shotgun (WGS) entry which is preliminary data.</text>
</comment>
<keyword evidence="1" id="KW-1133">Transmembrane helix</keyword>
<organism evidence="2 3">
    <name type="scientific">Staphylococcus equorum</name>
    <dbReference type="NCBI Taxonomy" id="246432"/>
    <lineage>
        <taxon>Bacteria</taxon>
        <taxon>Bacillati</taxon>
        <taxon>Bacillota</taxon>
        <taxon>Bacilli</taxon>
        <taxon>Bacillales</taxon>
        <taxon>Staphylococcaceae</taxon>
        <taxon>Staphylococcus</taxon>
    </lineage>
</organism>
<sequence>MSTVFFLIAIIIVLLVYIFVKHQYTKDFKVQQSKRKREQRVKNFVYSAFDIDKIEAIHYKKSLIELIYKQKTITVKREQIIFVDYEYQEKLESQYKMSSDVDRAELFDLIIESTYFYITENHYFTLVINSKNHNRI</sequence>